<dbReference type="InterPro" id="IPR036397">
    <property type="entry name" value="RNaseH_sf"/>
</dbReference>
<evidence type="ECO:0000256" key="4">
    <source>
        <dbReference type="ARBA" id="ARBA00022759"/>
    </source>
</evidence>
<evidence type="ECO:0000256" key="2">
    <source>
        <dbReference type="ARBA" id="ARBA00022695"/>
    </source>
</evidence>
<evidence type="ECO:0000313" key="10">
    <source>
        <dbReference type="Proteomes" id="UP001151760"/>
    </source>
</evidence>
<keyword evidence="3" id="KW-0540">Nuclease</keyword>
<reference evidence="9" key="1">
    <citation type="journal article" date="2022" name="Int. J. Mol. Sci.">
        <title>Draft Genome of Tanacetum Coccineum: Genomic Comparison of Closely Related Tanacetum-Family Plants.</title>
        <authorList>
            <person name="Yamashiro T."/>
            <person name="Shiraishi A."/>
            <person name="Nakayama K."/>
            <person name="Satake H."/>
        </authorList>
    </citation>
    <scope>NUCLEOTIDE SEQUENCE</scope>
</reference>
<dbReference type="Gene3D" id="3.30.420.10">
    <property type="entry name" value="Ribonuclease H-like superfamily/Ribonuclease H"/>
    <property type="match status" value="1"/>
</dbReference>
<gene>
    <name evidence="9" type="ORF">Tco_0728449</name>
</gene>
<evidence type="ECO:0000256" key="3">
    <source>
        <dbReference type="ARBA" id="ARBA00022722"/>
    </source>
</evidence>
<dbReference type="Gene3D" id="3.10.10.10">
    <property type="entry name" value="HIV Type 1 Reverse Transcriptase, subunit A, domain 1"/>
    <property type="match status" value="1"/>
</dbReference>
<evidence type="ECO:0000259" key="7">
    <source>
        <dbReference type="Pfam" id="PF00078"/>
    </source>
</evidence>
<feature type="domain" description="Reverse transcriptase" evidence="7">
    <location>
        <begin position="406"/>
        <end position="517"/>
    </location>
</feature>
<feature type="domain" description="Reverse transcriptase RNase H-like" evidence="8">
    <location>
        <begin position="624"/>
        <end position="720"/>
    </location>
</feature>
<evidence type="ECO:0000313" key="9">
    <source>
        <dbReference type="EMBL" id="GJS78568.1"/>
    </source>
</evidence>
<name>A0ABQ4YL62_9ASTR</name>
<comment type="caution">
    <text evidence="9">The sequence shown here is derived from an EMBL/GenBank/DDBJ whole genome shotgun (WGS) entry which is preliminary data.</text>
</comment>
<dbReference type="PANTHER" id="PTHR37984:SF5">
    <property type="entry name" value="PROTEIN NYNRIN-LIKE"/>
    <property type="match status" value="1"/>
</dbReference>
<accession>A0ABQ4YL62</accession>
<dbReference type="InterPro" id="IPR000477">
    <property type="entry name" value="RT_dom"/>
</dbReference>
<dbReference type="Pfam" id="PF08284">
    <property type="entry name" value="RVP_2"/>
    <property type="match status" value="1"/>
</dbReference>
<dbReference type="InterPro" id="IPR043128">
    <property type="entry name" value="Rev_trsase/Diguanyl_cyclase"/>
</dbReference>
<evidence type="ECO:0000256" key="5">
    <source>
        <dbReference type="ARBA" id="ARBA00022801"/>
    </source>
</evidence>
<keyword evidence="1" id="KW-0808">Transferase</keyword>
<organism evidence="9 10">
    <name type="scientific">Tanacetum coccineum</name>
    <dbReference type="NCBI Taxonomy" id="301880"/>
    <lineage>
        <taxon>Eukaryota</taxon>
        <taxon>Viridiplantae</taxon>
        <taxon>Streptophyta</taxon>
        <taxon>Embryophyta</taxon>
        <taxon>Tracheophyta</taxon>
        <taxon>Spermatophyta</taxon>
        <taxon>Magnoliopsida</taxon>
        <taxon>eudicotyledons</taxon>
        <taxon>Gunneridae</taxon>
        <taxon>Pentapetalae</taxon>
        <taxon>asterids</taxon>
        <taxon>campanulids</taxon>
        <taxon>Asterales</taxon>
        <taxon>Asteraceae</taxon>
        <taxon>Asteroideae</taxon>
        <taxon>Anthemideae</taxon>
        <taxon>Anthemidinae</taxon>
        <taxon>Tanacetum</taxon>
    </lineage>
</organism>
<keyword evidence="6 9" id="KW-0695">RNA-directed DNA polymerase</keyword>
<dbReference type="InterPro" id="IPR041373">
    <property type="entry name" value="RT_RNaseH"/>
</dbReference>
<keyword evidence="5" id="KW-0378">Hydrolase</keyword>
<dbReference type="Pfam" id="PF00078">
    <property type="entry name" value="RVT_1"/>
    <property type="match status" value="1"/>
</dbReference>
<protein>
    <submittedName>
        <fullName evidence="9">Reverse transcriptase domain-containing protein</fullName>
    </submittedName>
</protein>
<dbReference type="Proteomes" id="UP001151760">
    <property type="component" value="Unassembled WGS sequence"/>
</dbReference>
<reference evidence="9" key="2">
    <citation type="submission" date="2022-01" db="EMBL/GenBank/DDBJ databases">
        <authorList>
            <person name="Yamashiro T."/>
            <person name="Shiraishi A."/>
            <person name="Satake H."/>
            <person name="Nakayama K."/>
        </authorList>
    </citation>
    <scope>NUCLEOTIDE SEQUENCE</scope>
</reference>
<dbReference type="SUPFAM" id="SSF56672">
    <property type="entry name" value="DNA/RNA polymerases"/>
    <property type="match status" value="1"/>
</dbReference>
<evidence type="ECO:0000256" key="1">
    <source>
        <dbReference type="ARBA" id="ARBA00022679"/>
    </source>
</evidence>
<sequence>MSSPNHPTSDIKDAFSFNFPDYIPASPDYVPASSGNTYSSSSNNSFGLVPKASPTLSLFHDDPYMKVMQAYYAKESPIPRQLCGLHLHAISPLMPPKRTSTSEAPAMTQAAIRKLVADSVTAALEAQAVTMANADNTNRNTGERESPVQKELLDLSAGLSELNQCFPVATVPKTARRSLLLVLYLEERTILVDFFCPTFGFREAYKITWVEFRSFCDKEWHLVPHHGAIYEKKDGSFHRGICLEVLKGMSYAITPTENNGYTGNRPLCKKCTLHHIGPCTVKCNTCNKVGYLTRNCRNKGPTTGSNQQPISVICHIYGEKGALCKSVPKDHHQQCPGKSLHAKGYECSPRPECSHGFDVVIGMDWLSKYHARIICDEKVVHIPIKGETLIIRAQVIEKKSDEKRLEDIPVVREFPEVFPEDLPGLPPVLQIEVLSDQVLRLGEHLSYLSKRKTDLSECSSVYSKIDLRSGYHQLRVRDEDIPKTAFRTRYEHYEFQVMSFGLTNAPAVFMDLINRFSKCDFWISIVQFLGHLIDSQGLHVDPAKIEAVKNWTSPTTPTEIRQFLGLAGYYQRFIKDFSKIAKSLTELTQKNKKYIWGKDQELAFQLLEQKLCEAPILALPEGNDDFVVYCDASHQGLGAVLMQREKVIAYASRQLKPNEENYTTHDLELGAVVFALKIWRHYLYGTKCTVFTDHKSLQHILDQKELNMRQRHWLELLADYDCEIRYHPRKANVIADALSQKERIKPL</sequence>
<dbReference type="CDD" id="cd01647">
    <property type="entry name" value="RT_LTR"/>
    <property type="match status" value="1"/>
</dbReference>
<evidence type="ECO:0000259" key="8">
    <source>
        <dbReference type="Pfam" id="PF17917"/>
    </source>
</evidence>
<dbReference type="PANTHER" id="PTHR37984">
    <property type="entry name" value="PROTEIN CBG26694"/>
    <property type="match status" value="1"/>
</dbReference>
<dbReference type="Gene3D" id="3.30.70.270">
    <property type="match status" value="2"/>
</dbReference>
<dbReference type="InterPro" id="IPR043502">
    <property type="entry name" value="DNA/RNA_pol_sf"/>
</dbReference>
<proteinExistence type="predicted"/>
<keyword evidence="4" id="KW-0255">Endonuclease</keyword>
<dbReference type="Pfam" id="PF17917">
    <property type="entry name" value="RT_RNaseH"/>
    <property type="match status" value="1"/>
</dbReference>
<dbReference type="EMBL" id="BQNB010010534">
    <property type="protein sequence ID" value="GJS78568.1"/>
    <property type="molecule type" value="Genomic_DNA"/>
</dbReference>
<keyword evidence="10" id="KW-1185">Reference proteome</keyword>
<dbReference type="CDD" id="cd09274">
    <property type="entry name" value="RNase_HI_RT_Ty3"/>
    <property type="match status" value="1"/>
</dbReference>
<dbReference type="InterPro" id="IPR050951">
    <property type="entry name" value="Retrovirus_Pol_polyprotein"/>
</dbReference>
<evidence type="ECO:0000256" key="6">
    <source>
        <dbReference type="ARBA" id="ARBA00022918"/>
    </source>
</evidence>
<keyword evidence="2" id="KW-0548">Nucleotidyltransferase</keyword>
<dbReference type="GO" id="GO:0003964">
    <property type="term" value="F:RNA-directed DNA polymerase activity"/>
    <property type="evidence" value="ECO:0007669"/>
    <property type="project" value="UniProtKB-KW"/>
</dbReference>